<protein>
    <submittedName>
        <fullName evidence="2">Uncharacterized protein</fullName>
    </submittedName>
</protein>
<feature type="coiled-coil region" evidence="1">
    <location>
        <begin position="127"/>
        <end position="161"/>
    </location>
</feature>
<dbReference type="OrthoDB" id="238877at2157"/>
<dbReference type="AlphaFoldDB" id="A0A1G7R231"/>
<evidence type="ECO:0000256" key="1">
    <source>
        <dbReference type="SAM" id="Coils"/>
    </source>
</evidence>
<dbReference type="RefSeq" id="WP_092694202.1">
    <property type="nucleotide sequence ID" value="NZ_FNBK01000014.1"/>
</dbReference>
<accession>A0A1G7R231</accession>
<proteinExistence type="predicted"/>
<gene>
    <name evidence="2" type="ORF">SAMN05216218_11413</name>
</gene>
<dbReference type="STRING" id="660518.SAMN05216218_11413"/>
<reference evidence="3" key="1">
    <citation type="submission" date="2016-10" db="EMBL/GenBank/DDBJ databases">
        <authorList>
            <person name="Varghese N."/>
            <person name="Submissions S."/>
        </authorList>
    </citation>
    <scope>NUCLEOTIDE SEQUENCE [LARGE SCALE GENOMIC DNA]</scope>
    <source>
        <strain evidence="3">IBRC-M 10760</strain>
    </source>
</reference>
<organism evidence="2 3">
    <name type="scientific">Halorientalis regularis</name>
    <dbReference type="NCBI Taxonomy" id="660518"/>
    <lineage>
        <taxon>Archaea</taxon>
        <taxon>Methanobacteriati</taxon>
        <taxon>Methanobacteriota</taxon>
        <taxon>Stenosarchaea group</taxon>
        <taxon>Halobacteria</taxon>
        <taxon>Halobacteriales</taxon>
        <taxon>Haloarculaceae</taxon>
        <taxon>Halorientalis</taxon>
    </lineage>
</organism>
<dbReference type="EMBL" id="FNBK01000014">
    <property type="protein sequence ID" value="SDG04803.1"/>
    <property type="molecule type" value="Genomic_DNA"/>
</dbReference>
<sequence length="194" mass="21482">MTHHESDALGRTFGLQRTAVREGRMAVWNGLVFQRQVDDAVLAGLQAEVATREAVVEFCADAVRDGADWLDDALRGEPAADQSGPLRRLAERPLDALVSANEAAGERLVDAADAGFDRYERGLRSVLLALNRRLNVLLAKHEALEARLREYVESLDEDEKAEQVADFRRQLSTLQTDLETMHARLASYEVGPAD</sequence>
<keyword evidence="3" id="KW-1185">Reference proteome</keyword>
<dbReference type="Proteomes" id="UP000199076">
    <property type="component" value="Unassembled WGS sequence"/>
</dbReference>
<evidence type="ECO:0000313" key="2">
    <source>
        <dbReference type="EMBL" id="SDG04803.1"/>
    </source>
</evidence>
<evidence type="ECO:0000313" key="3">
    <source>
        <dbReference type="Proteomes" id="UP000199076"/>
    </source>
</evidence>
<keyword evidence="1" id="KW-0175">Coiled coil</keyword>
<name>A0A1G7R231_9EURY</name>